<keyword evidence="5" id="KW-0592">Phosphate transport</keyword>
<evidence type="ECO:0000256" key="2">
    <source>
        <dbReference type="ARBA" id="ARBA00004193"/>
    </source>
</evidence>
<comment type="subunit">
    <text evidence="4">The complex is composed of two ATP-binding proteins (PstB), two transmembrane proteins (PstC and PstA) and a solute-binding protein (PstS).</text>
</comment>
<evidence type="ECO:0000256" key="3">
    <source>
        <dbReference type="ARBA" id="ARBA00008725"/>
    </source>
</evidence>
<evidence type="ECO:0000256" key="9">
    <source>
        <dbReference type="SAM" id="MobiDB-lite"/>
    </source>
</evidence>
<dbReference type="InterPro" id="IPR024370">
    <property type="entry name" value="PBP_domain"/>
</dbReference>
<keyword evidence="8" id="KW-0449">Lipoprotein</keyword>
<evidence type="ECO:0000256" key="5">
    <source>
        <dbReference type="ARBA" id="ARBA00022592"/>
    </source>
</evidence>
<feature type="compositionally biased region" description="Low complexity" evidence="9">
    <location>
        <begin position="36"/>
        <end position="46"/>
    </location>
</feature>
<accession>C7HSL2</accession>
<organism evidence="11 12">
    <name type="scientific">Anaerococcus vaginalis ATCC 51170</name>
    <dbReference type="NCBI Taxonomy" id="655811"/>
    <lineage>
        <taxon>Bacteria</taxon>
        <taxon>Bacillati</taxon>
        <taxon>Bacillota</taxon>
        <taxon>Tissierellia</taxon>
        <taxon>Tissierellales</taxon>
        <taxon>Peptoniphilaceae</taxon>
        <taxon>Anaerococcus</taxon>
    </lineage>
</organism>
<keyword evidence="12" id="KW-1185">Reference proteome</keyword>
<keyword evidence="5" id="KW-0813">Transport</keyword>
<reference evidence="11 12" key="1">
    <citation type="submission" date="2009-08" db="EMBL/GenBank/DDBJ databases">
        <authorList>
            <person name="Muzny D."/>
            <person name="Qin X."/>
            <person name="Deng J."/>
            <person name="Jiang H."/>
            <person name="Liu Y."/>
            <person name="Qu J."/>
            <person name="Song X.-Z."/>
            <person name="Zhang L."/>
            <person name="Thornton R."/>
            <person name="Coyle M."/>
            <person name="Francisco L."/>
            <person name="Jackson L."/>
            <person name="Javaid M."/>
            <person name="Korchina V."/>
            <person name="Kovar C."/>
            <person name="Mata R."/>
            <person name="Mathew T."/>
            <person name="Ngo R."/>
            <person name="Nguyen L."/>
            <person name="Nguyen N."/>
            <person name="Okwuonu G."/>
            <person name="Ongeri F."/>
            <person name="Pham C."/>
            <person name="Simmons D."/>
            <person name="Wilczek-Boney K."/>
            <person name="Hale W."/>
            <person name="Jakkamsetti A."/>
            <person name="Pham P."/>
            <person name="Ruth R."/>
            <person name="San Lucas F."/>
            <person name="Warren J."/>
            <person name="Zhang J."/>
            <person name="Zhao Z."/>
            <person name="Zhou C."/>
            <person name="Zhu D."/>
            <person name="Lee S."/>
            <person name="Bess C."/>
            <person name="Blankenburg K."/>
            <person name="Forbes L."/>
            <person name="Fu Q."/>
            <person name="Gubbala S."/>
            <person name="Hirani K."/>
            <person name="Jayaseelan J.C."/>
            <person name="Lara F."/>
            <person name="Munidasa M."/>
            <person name="Palculict T."/>
            <person name="Patil S."/>
            <person name="Pu L.-L."/>
            <person name="Saada N."/>
            <person name="Tang L."/>
            <person name="Weissenberger G."/>
            <person name="Zhu Y."/>
            <person name="Hemphill L."/>
            <person name="Shang Y."/>
            <person name="Youmans B."/>
            <person name="Ayvaz T."/>
            <person name="Ross M."/>
            <person name="Santibanez J."/>
            <person name="Aqrawi P."/>
            <person name="Gross S."/>
            <person name="Joshi V."/>
            <person name="Fowler G."/>
            <person name="Nazareth L."/>
            <person name="Reid J."/>
            <person name="Worley K."/>
            <person name="Petrosino J."/>
            <person name="Highlander S."/>
            <person name="Gibbs R."/>
            <person name="Gibbs R."/>
        </authorList>
    </citation>
    <scope>NUCLEOTIDE SEQUENCE [LARGE SCALE GENOMIC DNA]</scope>
    <source>
        <strain evidence="11 12">ATCC 51170</strain>
    </source>
</reference>
<dbReference type="SUPFAM" id="SSF53850">
    <property type="entry name" value="Periplasmic binding protein-like II"/>
    <property type="match status" value="2"/>
</dbReference>
<evidence type="ECO:0000256" key="4">
    <source>
        <dbReference type="ARBA" id="ARBA00011529"/>
    </source>
</evidence>
<evidence type="ECO:0000259" key="10">
    <source>
        <dbReference type="Pfam" id="PF12849"/>
    </source>
</evidence>
<evidence type="ECO:0000256" key="1">
    <source>
        <dbReference type="ARBA" id="ARBA00002841"/>
    </source>
</evidence>
<comment type="caution">
    <text evidence="11">The sequence shown here is derived from an EMBL/GenBank/DDBJ whole genome shotgun (WGS) entry which is preliminary data.</text>
</comment>
<dbReference type="InterPro" id="IPR050811">
    <property type="entry name" value="Phosphate_ABC_transporter"/>
</dbReference>
<dbReference type="PANTHER" id="PTHR30570">
    <property type="entry name" value="PERIPLASMIC PHOSPHATE BINDING COMPONENT OF PHOSPHATE ABC TRANSPORTER"/>
    <property type="match status" value="1"/>
</dbReference>
<feature type="compositionally biased region" description="Basic and acidic residues" evidence="9">
    <location>
        <begin position="55"/>
        <end position="67"/>
    </location>
</feature>
<dbReference type="eggNOG" id="COG0226">
    <property type="taxonomic scope" value="Bacteria"/>
</dbReference>
<evidence type="ECO:0000313" key="11">
    <source>
        <dbReference type="EMBL" id="EEU13128.1"/>
    </source>
</evidence>
<dbReference type="HOGENOM" id="CLU_073531_0_0_9"/>
<evidence type="ECO:0000256" key="7">
    <source>
        <dbReference type="ARBA" id="ARBA00023139"/>
    </source>
</evidence>
<keyword evidence="7" id="KW-0564">Palmitate</keyword>
<comment type="function">
    <text evidence="1">Part of the ABC transporter complex PstSACB involved in phosphate import.</text>
</comment>
<proteinExistence type="inferred from homology"/>
<dbReference type="EMBL" id="ACXU01000005">
    <property type="protein sequence ID" value="EEU13128.1"/>
    <property type="molecule type" value="Genomic_DNA"/>
</dbReference>
<feature type="domain" description="PBP" evidence="10">
    <location>
        <begin position="68"/>
        <end position="190"/>
    </location>
</feature>
<comment type="subcellular location">
    <subcellularLocation>
        <location evidence="2">Cell membrane</location>
        <topology evidence="2">Lipid-anchor</topology>
    </subcellularLocation>
</comment>
<name>C7HSL2_9FIRM</name>
<comment type="similarity">
    <text evidence="3">Belongs to the PstS family.</text>
</comment>
<sequence length="327" mass="35472">MKLQILKEKIMKIKNSKIIVAALSLSMILSACGNKDNSNDGSNGSNPTENASTASEKKEGENTKANEEDFDISVVSREDGSGTRGAFIELVGLEEEKDGEKKDLTTDEAVVQNSTNGVMQTVSQDPSAIGYVSLGSVNDNVKKVKVDGAEATEKNIESGAYTLQRPFNLAFKEDKLDDLAKDFLAFVLSKDAQEIVEKEGYIKVEAKDYKGKKIKGDLTIAGSTSVTPLMEKLVEKYKDVNPDANIEIQSTGSSSGIESTISDVSQIAMASRELKDDEKDKLQVEVLAKDGIAVIVNKEDSKINDLTKDELKEIFSGKLKNTSNINK</sequence>
<evidence type="ECO:0000256" key="8">
    <source>
        <dbReference type="ARBA" id="ARBA00023288"/>
    </source>
</evidence>
<dbReference type="GO" id="GO:0006817">
    <property type="term" value="P:phosphate ion transport"/>
    <property type="evidence" value="ECO:0007669"/>
    <property type="project" value="UniProtKB-KW"/>
</dbReference>
<evidence type="ECO:0000256" key="6">
    <source>
        <dbReference type="ARBA" id="ARBA00022729"/>
    </source>
</evidence>
<feature type="domain" description="PBP" evidence="10">
    <location>
        <begin position="214"/>
        <end position="321"/>
    </location>
</feature>
<dbReference type="GO" id="GO:0005886">
    <property type="term" value="C:plasma membrane"/>
    <property type="evidence" value="ECO:0007669"/>
    <property type="project" value="UniProtKB-SubCell"/>
</dbReference>
<keyword evidence="6" id="KW-0732">Signal</keyword>
<dbReference type="Gene3D" id="3.40.190.10">
    <property type="entry name" value="Periplasmic binding protein-like II"/>
    <property type="match status" value="2"/>
</dbReference>
<dbReference type="PANTHER" id="PTHR30570:SF1">
    <property type="entry name" value="PHOSPHATE-BINDING PROTEIN PSTS"/>
    <property type="match status" value="1"/>
</dbReference>
<gene>
    <name evidence="11" type="ORF">HMPREF0078_0262</name>
</gene>
<dbReference type="PROSITE" id="PS51257">
    <property type="entry name" value="PROKAR_LIPOPROTEIN"/>
    <property type="match status" value="1"/>
</dbReference>
<dbReference type="Proteomes" id="UP000003821">
    <property type="component" value="Unassembled WGS sequence"/>
</dbReference>
<dbReference type="Pfam" id="PF12849">
    <property type="entry name" value="PBP_like_2"/>
    <property type="match status" value="2"/>
</dbReference>
<feature type="region of interest" description="Disordered" evidence="9">
    <location>
        <begin position="36"/>
        <end position="79"/>
    </location>
</feature>
<evidence type="ECO:0000313" key="12">
    <source>
        <dbReference type="Proteomes" id="UP000003821"/>
    </source>
</evidence>
<dbReference type="AlphaFoldDB" id="C7HSL2"/>
<protein>
    <submittedName>
        <fullName evidence="11">Putative Phosphate-binding protein PstS 2</fullName>
    </submittedName>
</protein>